<dbReference type="InterPro" id="IPR002509">
    <property type="entry name" value="NODB_dom"/>
</dbReference>
<protein>
    <recommendedName>
        <fullName evidence="3">Chitooligosaccharide deacetylase</fullName>
    </recommendedName>
    <alternativeName>
        <fullName evidence="6">Nodulation protein B</fullName>
    </alternativeName>
</protein>
<dbReference type="RefSeq" id="WP_320217436.1">
    <property type="nucleotide sequence ID" value="NZ_JAVIIS010000064.1"/>
</dbReference>
<keyword evidence="4" id="KW-0479">Metal-binding</keyword>
<dbReference type="PANTHER" id="PTHR10587">
    <property type="entry name" value="GLYCOSYL TRANSFERASE-RELATED"/>
    <property type="match status" value="1"/>
</dbReference>
<reference evidence="8 9" key="1">
    <citation type="submission" date="2023-08" db="EMBL/GenBank/DDBJ databases">
        <title>Implementing the SeqCode for naming new Mesorhizobium species isolated from Vachellia karroo root nodules.</title>
        <authorList>
            <person name="Van Lill M."/>
        </authorList>
    </citation>
    <scope>NUCLEOTIDE SEQUENCE [LARGE SCALE GENOMIC DNA]</scope>
    <source>
        <strain evidence="8 9">VK3E</strain>
    </source>
</reference>
<evidence type="ECO:0000313" key="8">
    <source>
        <dbReference type="EMBL" id="MDX8443449.1"/>
    </source>
</evidence>
<evidence type="ECO:0000259" key="7">
    <source>
        <dbReference type="PROSITE" id="PS51677"/>
    </source>
</evidence>
<accession>A0ABU4X5W6</accession>
<dbReference type="InterPro" id="IPR050248">
    <property type="entry name" value="Polysacc_deacetylase_ArnD"/>
</dbReference>
<sequence length="234" mass="25809">MDFLVSLAYRVWWRLRDLVLPPKPAESFAGRILCVGTADDIRLKHREIVLTFDDGPLRGQTETILRALEEAGVKATFMMVGTQARGHPDIVRMIAEGGHTIGSHTEYHLNLTKVDLVTATTEIEQGHANVATPLQSTRYVAAPFFRFPFLAETPRLRSEIAKRNLIVLDVDINVGDDADLSPPQLRAKALKRIVGRGSGIVLLHDIHDRTAAMLPGLLADIKARGFTVAHLVPS</sequence>
<dbReference type="PANTHER" id="PTHR10587:SF133">
    <property type="entry name" value="CHITIN DEACETYLASE 1-RELATED"/>
    <property type="match status" value="1"/>
</dbReference>
<comment type="similarity">
    <text evidence="2">Belongs to the polysaccharide deacetylase family.</text>
</comment>
<dbReference type="SUPFAM" id="SSF88713">
    <property type="entry name" value="Glycoside hydrolase/deacetylase"/>
    <property type="match status" value="1"/>
</dbReference>
<evidence type="ECO:0000256" key="6">
    <source>
        <dbReference type="ARBA" id="ARBA00032976"/>
    </source>
</evidence>
<dbReference type="InterPro" id="IPR011330">
    <property type="entry name" value="Glyco_hydro/deAcase_b/a-brl"/>
</dbReference>
<dbReference type="PROSITE" id="PS51677">
    <property type="entry name" value="NODB"/>
    <property type="match status" value="1"/>
</dbReference>
<dbReference type="Pfam" id="PF01522">
    <property type="entry name" value="Polysacc_deac_1"/>
    <property type="match status" value="1"/>
</dbReference>
<evidence type="ECO:0000256" key="2">
    <source>
        <dbReference type="ARBA" id="ARBA00010973"/>
    </source>
</evidence>
<dbReference type="Proteomes" id="UP001272097">
    <property type="component" value="Unassembled WGS sequence"/>
</dbReference>
<evidence type="ECO:0000256" key="5">
    <source>
        <dbReference type="ARBA" id="ARBA00022801"/>
    </source>
</evidence>
<dbReference type="EMBL" id="JAVIIS010000064">
    <property type="protein sequence ID" value="MDX8443449.1"/>
    <property type="molecule type" value="Genomic_DNA"/>
</dbReference>
<proteinExistence type="inferred from homology"/>
<keyword evidence="5 8" id="KW-0378">Hydrolase</keyword>
<gene>
    <name evidence="8" type="ORF">RFM51_28165</name>
</gene>
<dbReference type="CDD" id="cd10917">
    <property type="entry name" value="CE4_NodB_like_6s_7s"/>
    <property type="match status" value="1"/>
</dbReference>
<comment type="function">
    <text evidence="1">Is involved in generating a small heat-stable compound (Nod), an acylated oligomer of N-acetylglucosamine, that stimulates mitosis in various plant protoplasts.</text>
</comment>
<organism evidence="8 9">
    <name type="scientific">Mesorhizobium australafricanum</name>
    <dbReference type="NCBI Taxonomy" id="3072311"/>
    <lineage>
        <taxon>Bacteria</taxon>
        <taxon>Pseudomonadati</taxon>
        <taxon>Pseudomonadota</taxon>
        <taxon>Alphaproteobacteria</taxon>
        <taxon>Hyphomicrobiales</taxon>
        <taxon>Phyllobacteriaceae</taxon>
        <taxon>Mesorhizobium</taxon>
    </lineage>
</organism>
<dbReference type="GO" id="GO:0016787">
    <property type="term" value="F:hydrolase activity"/>
    <property type="evidence" value="ECO:0007669"/>
    <property type="project" value="UniProtKB-KW"/>
</dbReference>
<feature type="domain" description="NodB homology" evidence="7">
    <location>
        <begin position="46"/>
        <end position="229"/>
    </location>
</feature>
<keyword evidence="9" id="KW-1185">Reference proteome</keyword>
<evidence type="ECO:0000256" key="1">
    <source>
        <dbReference type="ARBA" id="ARBA00003236"/>
    </source>
</evidence>
<evidence type="ECO:0000313" key="9">
    <source>
        <dbReference type="Proteomes" id="UP001272097"/>
    </source>
</evidence>
<evidence type="ECO:0000256" key="3">
    <source>
        <dbReference type="ARBA" id="ARBA00020071"/>
    </source>
</evidence>
<dbReference type="Gene3D" id="3.20.20.370">
    <property type="entry name" value="Glycoside hydrolase/deacetylase"/>
    <property type="match status" value="1"/>
</dbReference>
<comment type="caution">
    <text evidence="8">The sequence shown here is derived from an EMBL/GenBank/DDBJ whole genome shotgun (WGS) entry which is preliminary data.</text>
</comment>
<name>A0ABU4X5W6_9HYPH</name>
<evidence type="ECO:0000256" key="4">
    <source>
        <dbReference type="ARBA" id="ARBA00022723"/>
    </source>
</evidence>